<evidence type="ECO:0000313" key="6">
    <source>
        <dbReference type="EMBL" id="PJE68831.1"/>
    </source>
</evidence>
<reference evidence="7" key="1">
    <citation type="submission" date="2017-09" db="EMBL/GenBank/DDBJ databases">
        <title>Depth-based differentiation of microbial function through sediment-hosted aquifers and enrichment of novel symbionts in the deep terrestrial subsurface.</title>
        <authorList>
            <person name="Probst A.J."/>
            <person name="Ladd B."/>
            <person name="Jarett J.K."/>
            <person name="Geller-Mcgrath D.E."/>
            <person name="Sieber C.M.K."/>
            <person name="Emerson J.B."/>
            <person name="Anantharaman K."/>
            <person name="Thomas B.C."/>
            <person name="Malmstrom R."/>
            <person name="Stieglmeier M."/>
            <person name="Klingl A."/>
            <person name="Woyke T."/>
            <person name="Ryan C.M."/>
            <person name="Banfield J.F."/>
        </authorList>
    </citation>
    <scope>NUCLEOTIDE SEQUENCE [LARGE SCALE GENOMIC DNA]</scope>
</reference>
<dbReference type="SUPFAM" id="SSF53448">
    <property type="entry name" value="Nucleotide-diphospho-sugar transferases"/>
    <property type="match status" value="1"/>
</dbReference>
<gene>
    <name evidence="6" type="ORF">COU96_02900</name>
</gene>
<protein>
    <recommendedName>
        <fullName evidence="5">Glycosyltransferase 2-like domain-containing protein</fullName>
    </recommendedName>
</protein>
<comment type="caution">
    <text evidence="6">The sequence shown here is derived from an EMBL/GenBank/DDBJ whole genome shotgun (WGS) entry which is preliminary data.</text>
</comment>
<organism evidence="6 7">
    <name type="scientific">Candidatus Shapirobacteria bacterium CG10_big_fil_rev_8_21_14_0_10_38_14</name>
    <dbReference type="NCBI Taxonomy" id="1974483"/>
    <lineage>
        <taxon>Bacteria</taxon>
        <taxon>Candidatus Shapironibacteriota</taxon>
    </lineage>
</organism>
<dbReference type="CDD" id="cd04186">
    <property type="entry name" value="GT_2_like_c"/>
    <property type="match status" value="1"/>
</dbReference>
<dbReference type="Proteomes" id="UP000229500">
    <property type="component" value="Unassembled WGS sequence"/>
</dbReference>
<sequence length="333" mass="38734">MKLPKISLITVNFNGKRFLKNFFASLDKLTYPNWELIFVDNNSTDDSVGLIKELKDSRIKLIENRKNLGFALANNQAAEIARGKYLFFVNNDTKIESRVLSKLVKEMEENQNLAICGCKMMNYSGQKHFHTGIGVDIFGYPIFWDIWKKIFYIEGSALMIRSEIFRKLGGFDPEYFMFHEDIDLAWRAWLLGYQVTALPSAVIYHFAGGTAGGGEKIKGRYQSSLLRRYYSERNNIRTLLKNYRVSTLLIILPLYFLINLVEILFYLVLLRFKVVYLYLKAYLWNLVNLAGTLKKRREVQRQRVISDRKIISLMYHGSGKLVALKKAGIPRFK</sequence>
<comment type="similarity">
    <text evidence="1">Belongs to the glycosyltransferase 2 family.</text>
</comment>
<proteinExistence type="inferred from homology"/>
<dbReference type="GO" id="GO:0016757">
    <property type="term" value="F:glycosyltransferase activity"/>
    <property type="evidence" value="ECO:0007669"/>
    <property type="project" value="UniProtKB-KW"/>
</dbReference>
<feature type="transmembrane region" description="Helical" evidence="4">
    <location>
        <begin position="275"/>
        <end position="293"/>
    </location>
</feature>
<dbReference type="AlphaFoldDB" id="A0A2M8L4U6"/>
<dbReference type="EMBL" id="PFEL01000105">
    <property type="protein sequence ID" value="PJE68831.1"/>
    <property type="molecule type" value="Genomic_DNA"/>
</dbReference>
<dbReference type="Pfam" id="PF00535">
    <property type="entry name" value="Glycos_transf_2"/>
    <property type="match status" value="1"/>
</dbReference>
<keyword evidence="3" id="KW-0808">Transferase</keyword>
<evidence type="ECO:0000256" key="3">
    <source>
        <dbReference type="ARBA" id="ARBA00022679"/>
    </source>
</evidence>
<keyword evidence="2" id="KW-0328">Glycosyltransferase</keyword>
<dbReference type="InterPro" id="IPR029044">
    <property type="entry name" value="Nucleotide-diphossugar_trans"/>
</dbReference>
<evidence type="ECO:0000256" key="4">
    <source>
        <dbReference type="SAM" id="Phobius"/>
    </source>
</evidence>
<evidence type="ECO:0000313" key="7">
    <source>
        <dbReference type="Proteomes" id="UP000229500"/>
    </source>
</evidence>
<evidence type="ECO:0000259" key="5">
    <source>
        <dbReference type="Pfam" id="PF00535"/>
    </source>
</evidence>
<dbReference type="PANTHER" id="PTHR43179">
    <property type="entry name" value="RHAMNOSYLTRANSFERASE WBBL"/>
    <property type="match status" value="1"/>
</dbReference>
<keyword evidence="4" id="KW-0812">Transmembrane</keyword>
<evidence type="ECO:0000256" key="1">
    <source>
        <dbReference type="ARBA" id="ARBA00006739"/>
    </source>
</evidence>
<dbReference type="InterPro" id="IPR001173">
    <property type="entry name" value="Glyco_trans_2-like"/>
</dbReference>
<accession>A0A2M8L4U6</accession>
<feature type="transmembrane region" description="Helical" evidence="4">
    <location>
        <begin position="247"/>
        <end position="269"/>
    </location>
</feature>
<keyword evidence="4" id="KW-0472">Membrane</keyword>
<name>A0A2M8L4U6_9BACT</name>
<feature type="domain" description="Glycosyltransferase 2-like" evidence="5">
    <location>
        <begin position="7"/>
        <end position="166"/>
    </location>
</feature>
<evidence type="ECO:0000256" key="2">
    <source>
        <dbReference type="ARBA" id="ARBA00022676"/>
    </source>
</evidence>
<dbReference type="PANTHER" id="PTHR43179:SF12">
    <property type="entry name" value="GALACTOFURANOSYLTRANSFERASE GLFT2"/>
    <property type="match status" value="1"/>
</dbReference>
<keyword evidence="4" id="KW-1133">Transmembrane helix</keyword>
<dbReference type="Gene3D" id="3.90.550.10">
    <property type="entry name" value="Spore Coat Polysaccharide Biosynthesis Protein SpsA, Chain A"/>
    <property type="match status" value="1"/>
</dbReference>